<evidence type="ECO:0000313" key="3">
    <source>
        <dbReference type="Proteomes" id="UP000053748"/>
    </source>
</evidence>
<accession>A0A2J9V092</accession>
<dbReference type="EMBL" id="LOSJ02000002">
    <property type="protein sequence ID" value="PNM57197.1"/>
    <property type="molecule type" value="Genomic_DNA"/>
</dbReference>
<keyword evidence="1" id="KW-0472">Membrane</keyword>
<dbReference type="Proteomes" id="UP000053748">
    <property type="component" value="Unassembled WGS sequence"/>
</dbReference>
<protein>
    <submittedName>
        <fullName evidence="2">Uncharacterized protein</fullName>
    </submittedName>
</protein>
<organism evidence="2 3">
    <name type="scientific">Vibrio mimicus</name>
    <dbReference type="NCBI Taxonomy" id="674"/>
    <lineage>
        <taxon>Bacteria</taxon>
        <taxon>Pseudomonadati</taxon>
        <taxon>Pseudomonadota</taxon>
        <taxon>Gammaproteobacteria</taxon>
        <taxon>Vibrionales</taxon>
        <taxon>Vibrionaceae</taxon>
        <taxon>Vibrio</taxon>
    </lineage>
</organism>
<comment type="caution">
    <text evidence="2">The sequence shown here is derived from an EMBL/GenBank/DDBJ whole genome shotgun (WGS) entry which is preliminary data.</text>
</comment>
<keyword evidence="3" id="KW-1185">Reference proteome</keyword>
<dbReference type="AlphaFoldDB" id="A0A2J9V092"/>
<keyword evidence="1" id="KW-1133">Transmembrane helix</keyword>
<keyword evidence="1" id="KW-0812">Transmembrane</keyword>
<sequence>MLISKKRDKPYRYGLIHQPIYPKVLMLIFLFREDDVFRFLFNALKVMIFMCCVYQIDIKKLMLVSSFY</sequence>
<gene>
    <name evidence="2" type="ORF">AL544_014535</name>
</gene>
<name>A0A2J9V092_VIBMI</name>
<evidence type="ECO:0000313" key="2">
    <source>
        <dbReference type="EMBL" id="PNM57197.1"/>
    </source>
</evidence>
<feature type="transmembrane region" description="Helical" evidence="1">
    <location>
        <begin position="37"/>
        <end position="56"/>
    </location>
</feature>
<evidence type="ECO:0000256" key="1">
    <source>
        <dbReference type="SAM" id="Phobius"/>
    </source>
</evidence>
<reference evidence="2" key="1">
    <citation type="submission" date="2017-12" db="EMBL/GenBank/DDBJ databases">
        <title>FDA dAtabase for Regulatory Grade micrObial Sequences (FDA-ARGOS): Supporting development and validation of Infectious Disease Dx tests.</title>
        <authorList>
            <person name="Hoffmann M."/>
            <person name="Allard M."/>
            <person name="Evans P."/>
            <person name="Brown E."/>
            <person name="Tallon L.J."/>
            <person name="Sadzewicz L."/>
            <person name="Sengamalay N."/>
            <person name="Ott S."/>
            <person name="Godinez A."/>
            <person name="Nagaraj S."/>
            <person name="Vavikolanu K."/>
            <person name="Aluvathingal J."/>
            <person name="Nadendla S."/>
            <person name="Hobson J."/>
            <person name="Sichtig H."/>
        </authorList>
    </citation>
    <scope>NUCLEOTIDE SEQUENCE [LARGE SCALE GENOMIC DNA]</scope>
    <source>
        <strain evidence="2">FDAARGOS_113</strain>
    </source>
</reference>
<proteinExistence type="predicted"/>